<sequence>MKIERTYARRLTTAIFKINGIENSIDKKVGIGYAELCLMYALDDGLPHSQKQISEEWEISKTTLNTIVKRWEREGILILNKIPGKRREMEISLTDIGLKKAKEALKRVYLAEEFAIKETIKKYSDMFIEVLEFYAESLKKISENLDIEEE</sequence>
<dbReference type="InterPro" id="IPR000835">
    <property type="entry name" value="HTH_MarR-typ"/>
</dbReference>
<dbReference type="InterPro" id="IPR036390">
    <property type="entry name" value="WH_DNA-bd_sf"/>
</dbReference>
<gene>
    <name evidence="2" type="ORF">OCK72_11635</name>
</gene>
<dbReference type="Proteomes" id="UP001062738">
    <property type="component" value="Unassembled WGS sequence"/>
</dbReference>
<evidence type="ECO:0000259" key="1">
    <source>
        <dbReference type="SMART" id="SM00347"/>
    </source>
</evidence>
<reference evidence="2" key="1">
    <citation type="submission" date="2022-09" db="EMBL/GenBank/DDBJ databases">
        <authorList>
            <person name="Zoaiter M."/>
        </authorList>
    </citation>
    <scope>NUCLEOTIDE SEQUENCE</scope>
    <source>
        <strain evidence="2">DSM 19848</strain>
    </source>
</reference>
<feature type="domain" description="HTH marR-type" evidence="1">
    <location>
        <begin position="24"/>
        <end position="128"/>
    </location>
</feature>
<comment type="caution">
    <text evidence="2">The sequence shown here is derived from an EMBL/GenBank/DDBJ whole genome shotgun (WGS) entry which is preliminary data.</text>
</comment>
<dbReference type="Pfam" id="PF12802">
    <property type="entry name" value="MarR_2"/>
    <property type="match status" value="1"/>
</dbReference>
<protein>
    <submittedName>
        <fullName evidence="2">MarR family transcriptional regulator</fullName>
    </submittedName>
</protein>
<accession>A0ABT4DMR0</accession>
<proteinExistence type="predicted"/>
<organism evidence="2 3">
    <name type="scientific">Fusobacterium simiae</name>
    <dbReference type="NCBI Taxonomy" id="855"/>
    <lineage>
        <taxon>Bacteria</taxon>
        <taxon>Fusobacteriati</taxon>
        <taxon>Fusobacteriota</taxon>
        <taxon>Fusobacteriia</taxon>
        <taxon>Fusobacteriales</taxon>
        <taxon>Fusobacteriaceae</taxon>
        <taxon>Fusobacterium</taxon>
    </lineage>
</organism>
<dbReference type="Gene3D" id="1.10.10.10">
    <property type="entry name" value="Winged helix-like DNA-binding domain superfamily/Winged helix DNA-binding domain"/>
    <property type="match status" value="1"/>
</dbReference>
<dbReference type="EMBL" id="JAOXXL010000070">
    <property type="protein sequence ID" value="MCY7009273.1"/>
    <property type="molecule type" value="Genomic_DNA"/>
</dbReference>
<dbReference type="SUPFAM" id="SSF46785">
    <property type="entry name" value="Winged helix' DNA-binding domain"/>
    <property type="match status" value="1"/>
</dbReference>
<dbReference type="SMART" id="SM00347">
    <property type="entry name" value="HTH_MARR"/>
    <property type="match status" value="1"/>
</dbReference>
<dbReference type="InterPro" id="IPR036388">
    <property type="entry name" value="WH-like_DNA-bd_sf"/>
</dbReference>
<name>A0ABT4DMR0_FUSSI</name>
<dbReference type="RefSeq" id="WP_265152944.1">
    <property type="nucleotide sequence ID" value="NZ_JAOXXL010000070.1"/>
</dbReference>
<evidence type="ECO:0000313" key="2">
    <source>
        <dbReference type="EMBL" id="MCY7009273.1"/>
    </source>
</evidence>
<evidence type="ECO:0000313" key="3">
    <source>
        <dbReference type="Proteomes" id="UP001062738"/>
    </source>
</evidence>
<keyword evidence="3" id="KW-1185">Reference proteome</keyword>